<protein>
    <submittedName>
        <fullName evidence="1">Uncharacterized protein</fullName>
    </submittedName>
</protein>
<organism evidence="1 2">
    <name type="scientific">Mycena maculata</name>
    <dbReference type="NCBI Taxonomy" id="230809"/>
    <lineage>
        <taxon>Eukaryota</taxon>
        <taxon>Fungi</taxon>
        <taxon>Dikarya</taxon>
        <taxon>Basidiomycota</taxon>
        <taxon>Agaricomycotina</taxon>
        <taxon>Agaricomycetes</taxon>
        <taxon>Agaricomycetidae</taxon>
        <taxon>Agaricales</taxon>
        <taxon>Marasmiineae</taxon>
        <taxon>Mycenaceae</taxon>
        <taxon>Mycena</taxon>
    </lineage>
</organism>
<accession>A0AAD7JFA5</accession>
<dbReference type="AlphaFoldDB" id="A0AAD7JFA5"/>
<dbReference type="EMBL" id="JARJLG010000045">
    <property type="protein sequence ID" value="KAJ7761564.1"/>
    <property type="molecule type" value="Genomic_DNA"/>
</dbReference>
<evidence type="ECO:0000313" key="2">
    <source>
        <dbReference type="Proteomes" id="UP001215280"/>
    </source>
</evidence>
<keyword evidence="2" id="KW-1185">Reference proteome</keyword>
<comment type="caution">
    <text evidence="1">The sequence shown here is derived from an EMBL/GenBank/DDBJ whole genome shotgun (WGS) entry which is preliminary data.</text>
</comment>
<evidence type="ECO:0000313" key="1">
    <source>
        <dbReference type="EMBL" id="KAJ7761564.1"/>
    </source>
</evidence>
<proteinExistence type="predicted"/>
<sequence length="417" mass="46315">MGLLNFWRDLSSSSLSAIDVFGSFCEHALLSPRYWFGLLHAEALVDARVRWGCSLAQVDACWHLLSSQTSYTQVATGRWVGASRGALTLTVLADSSAQAVQDELWRNRRYGGLWVGLTRVTLHGPSALVFYQQQLVAASAKQTSLRPPPHPTSQCRKLHMPINMCLLRLRATAWRPLAQETLAVPRSLGRITARKLVGRGLDLLAPKHLCGNAGTDNILPGMMLAFLIEEGAVSTSQFAWCKSPRVHLYQPWDYVHTGLVTQELANKVHMAKVFIRALYGVSTASSRRHSTLAGYLKIDLTFSKPSHTDTIYKIASDFQLNSQSGIIFILGQIAMLLDTTLGYRKYGLDVDVFGASHLLRKAQVILARWSALAYMNAPDVPYKEKTHVSNDCSEDADVEPDEVRRVSRYGECGWGVR</sequence>
<gene>
    <name evidence="1" type="ORF">DFH07DRAFT_771426</name>
</gene>
<dbReference type="Proteomes" id="UP001215280">
    <property type="component" value="Unassembled WGS sequence"/>
</dbReference>
<reference evidence="1" key="1">
    <citation type="submission" date="2023-03" db="EMBL/GenBank/DDBJ databases">
        <title>Massive genome expansion in bonnet fungi (Mycena s.s.) driven by repeated elements and novel gene families across ecological guilds.</title>
        <authorList>
            <consortium name="Lawrence Berkeley National Laboratory"/>
            <person name="Harder C.B."/>
            <person name="Miyauchi S."/>
            <person name="Viragh M."/>
            <person name="Kuo A."/>
            <person name="Thoen E."/>
            <person name="Andreopoulos B."/>
            <person name="Lu D."/>
            <person name="Skrede I."/>
            <person name="Drula E."/>
            <person name="Henrissat B."/>
            <person name="Morin E."/>
            <person name="Kohler A."/>
            <person name="Barry K."/>
            <person name="LaButti K."/>
            <person name="Morin E."/>
            <person name="Salamov A."/>
            <person name="Lipzen A."/>
            <person name="Mereny Z."/>
            <person name="Hegedus B."/>
            <person name="Baldrian P."/>
            <person name="Stursova M."/>
            <person name="Weitz H."/>
            <person name="Taylor A."/>
            <person name="Grigoriev I.V."/>
            <person name="Nagy L.G."/>
            <person name="Martin F."/>
            <person name="Kauserud H."/>
        </authorList>
    </citation>
    <scope>NUCLEOTIDE SEQUENCE</scope>
    <source>
        <strain evidence="1">CBHHK188m</strain>
    </source>
</reference>
<name>A0AAD7JFA5_9AGAR</name>